<name>S9SN33_PAEAL</name>
<comment type="caution">
    <text evidence="1">The sequence shown here is derived from an EMBL/GenBank/DDBJ whole genome shotgun (WGS) entry which is preliminary data.</text>
</comment>
<evidence type="ECO:0000313" key="1">
    <source>
        <dbReference type="EMBL" id="EPY07147.1"/>
    </source>
</evidence>
<sequence>MVNLIAYQRLISNTADVFLGVNMTQAAFNAANLLGSKPISINRYLDQVWPLIQKYDNDILPPFGDNPNPEYIWDQSTLDGQRVAFGVGTSGGRVVSSGTTQAFAVILVAFADNAMDAKIELFELVNNQYVKVAPQPVGLDELVLIAGNPNVPTTGLTEIEPYNWQSIRIYSTRFTVAAQDVDRIVKIVASFEVTNYLVANPPKPNPAGLQFILDVYNATD</sequence>
<evidence type="ECO:0000313" key="2">
    <source>
        <dbReference type="Proteomes" id="UP000015344"/>
    </source>
</evidence>
<protein>
    <submittedName>
        <fullName evidence="1">Uncharacterized protein</fullName>
    </submittedName>
</protein>
<reference evidence="1 2" key="1">
    <citation type="submission" date="2013-05" db="EMBL/GenBank/DDBJ databases">
        <authorList>
            <person name="Strain E.A."/>
            <person name="Brown E."/>
            <person name="Allard M.W."/>
            <person name="Luo Y.L."/>
        </authorList>
    </citation>
    <scope>NUCLEOTIDE SEQUENCE [LARGE SCALE GENOMIC DNA]</scope>
    <source>
        <strain evidence="1 2">TS-15</strain>
    </source>
</reference>
<accession>S9SN33</accession>
<dbReference type="AlphaFoldDB" id="S9SN33"/>
<organism evidence="1 2">
    <name type="scientific">Paenibacillus alvei TS-15</name>
    <dbReference type="NCBI Taxonomy" id="1117108"/>
    <lineage>
        <taxon>Bacteria</taxon>
        <taxon>Bacillati</taxon>
        <taxon>Bacillota</taxon>
        <taxon>Bacilli</taxon>
        <taxon>Bacillales</taxon>
        <taxon>Paenibacillaceae</taxon>
        <taxon>Paenibacillus</taxon>
    </lineage>
</organism>
<dbReference type="EMBL" id="ATMT01000044">
    <property type="protein sequence ID" value="EPY07147.1"/>
    <property type="molecule type" value="Genomic_DNA"/>
</dbReference>
<dbReference type="PATRIC" id="fig|1117108.3.peg.2104"/>
<gene>
    <name evidence="1" type="ORF">PAALTS15_10144</name>
</gene>
<dbReference type="RefSeq" id="WP_021259442.1">
    <property type="nucleotide sequence ID" value="NZ_ATMT01000044.1"/>
</dbReference>
<proteinExistence type="predicted"/>
<dbReference type="Proteomes" id="UP000015344">
    <property type="component" value="Unassembled WGS sequence"/>
</dbReference>